<evidence type="ECO:0000256" key="4">
    <source>
        <dbReference type="ARBA" id="ARBA00022989"/>
    </source>
</evidence>
<keyword evidence="3 7" id="KW-0812">Transmembrane</keyword>
<evidence type="ECO:0000256" key="6">
    <source>
        <dbReference type="SAM" id="MobiDB-lite"/>
    </source>
</evidence>
<dbReference type="EMBL" id="QEAQ01000058">
    <property type="protein sequence ID" value="TPX57109.1"/>
    <property type="molecule type" value="Genomic_DNA"/>
</dbReference>
<dbReference type="InterPro" id="IPR007941">
    <property type="entry name" value="DUF726"/>
</dbReference>
<dbReference type="PANTHER" id="PTHR17920">
    <property type="entry name" value="TRANSMEMBRANE AND COILED-COIL DOMAIN-CONTAINING PROTEIN 4 TMCO4"/>
    <property type="match status" value="1"/>
</dbReference>
<evidence type="ECO:0000313" key="8">
    <source>
        <dbReference type="EMBL" id="TPX57109.1"/>
    </source>
</evidence>
<evidence type="ECO:0000256" key="2">
    <source>
        <dbReference type="ARBA" id="ARBA00009824"/>
    </source>
</evidence>
<dbReference type="Pfam" id="PF05277">
    <property type="entry name" value="DUF726"/>
    <property type="match status" value="1"/>
</dbReference>
<feature type="region of interest" description="Disordered" evidence="6">
    <location>
        <begin position="1"/>
        <end position="20"/>
    </location>
</feature>
<reference evidence="8 9" key="1">
    <citation type="journal article" date="2019" name="Sci. Rep.">
        <title>Comparative genomics of chytrid fungi reveal insights into the obligate biotrophic and pathogenic lifestyle of Synchytrium endobioticum.</title>
        <authorList>
            <person name="van de Vossenberg B.T.L.H."/>
            <person name="Warris S."/>
            <person name="Nguyen H.D.T."/>
            <person name="van Gent-Pelzer M.P.E."/>
            <person name="Joly D.L."/>
            <person name="van de Geest H.C."/>
            <person name="Bonants P.J.M."/>
            <person name="Smith D.S."/>
            <person name="Levesque C.A."/>
            <person name="van der Lee T.A.J."/>
        </authorList>
    </citation>
    <scope>NUCLEOTIDE SEQUENCE [LARGE SCALE GENOMIC DNA]</scope>
    <source>
        <strain evidence="8 9">CBS 809.83</strain>
    </source>
</reference>
<sequence>MSTGHLPGNGPPNVQPRSSSLVELDALSEAPEGGVGTGKQYQVGEDLLFAYISLVWLLAQREQEELGIALTGKRRDCESPDKEVTHLSPSSSLTSLTEEEQIEEEVEEPEKPFWGKMKSFIVGDAEAEGRPPALSSYHFWKQELVHGLSTANGLKEKEQDLVIDTAEHGVTIESMTKSLASTFRNAVEQAAVTVAETTEFTQDQPASTVAPTTTSDTLILVLSNLIFSSLQESMSRHKELSYDARLRVLLYKLAGCMYSEVVVQDPKPPADGESDVDKGKSEEDLADMEKARALMVQEVEHNVAQLLWEQAQTGRTNDPTATVERTEEATDKWKRWAGVGLATVGGGVVIGLTGGLAAPLIGAGLGSVLTGIGLGAQVGLVATLGTTAGVAMVGTFFGVAGGGLTAYRFNRRLTTLSVFEFRSLTPPPSVTSSTATSQSLHLIIPISGWLLSENDITDPWSILPAYTPFAEITALAFDPHHLLALGTAFQEFMTSSAVTYGTTAVLKQTVLAGLVSALVWPVGLLQIGYLVDNPWTIGLDRAKKAGVVLANDVLAKHIQGRRPVTLIGWSLGARVIYYCLLHLAKLGVYGAIDHAFLLGTPVGIARRDWCAARSVVAGRLVNVYSTEDWLLGYLFRATEVSGVAGLSPVSGIHGLENVDVSSVVKGHLKYKDALGEILDLVGFERRS</sequence>
<keyword evidence="9" id="KW-1185">Reference proteome</keyword>
<evidence type="ECO:0008006" key="10">
    <source>
        <dbReference type="Google" id="ProtNLM"/>
    </source>
</evidence>
<accession>A0A507DZ56</accession>
<evidence type="ECO:0000256" key="1">
    <source>
        <dbReference type="ARBA" id="ARBA00004141"/>
    </source>
</evidence>
<comment type="caution">
    <text evidence="8">The sequence shown here is derived from an EMBL/GenBank/DDBJ whole genome shotgun (WGS) entry which is preliminary data.</text>
</comment>
<keyword evidence="4 7" id="KW-1133">Transmembrane helix</keyword>
<organism evidence="8 9">
    <name type="scientific">Powellomyces hirtus</name>
    <dbReference type="NCBI Taxonomy" id="109895"/>
    <lineage>
        <taxon>Eukaryota</taxon>
        <taxon>Fungi</taxon>
        <taxon>Fungi incertae sedis</taxon>
        <taxon>Chytridiomycota</taxon>
        <taxon>Chytridiomycota incertae sedis</taxon>
        <taxon>Chytridiomycetes</taxon>
        <taxon>Spizellomycetales</taxon>
        <taxon>Powellomycetaceae</taxon>
        <taxon>Powellomyces</taxon>
    </lineage>
</organism>
<evidence type="ECO:0000256" key="5">
    <source>
        <dbReference type="ARBA" id="ARBA00023136"/>
    </source>
</evidence>
<comment type="similarity">
    <text evidence="2">Belongs to the TMCO4 family.</text>
</comment>
<evidence type="ECO:0000256" key="7">
    <source>
        <dbReference type="SAM" id="Phobius"/>
    </source>
</evidence>
<feature type="compositionally biased region" description="Basic and acidic residues" evidence="6">
    <location>
        <begin position="75"/>
        <end position="85"/>
    </location>
</feature>
<feature type="region of interest" description="Disordered" evidence="6">
    <location>
        <begin position="75"/>
        <end position="99"/>
    </location>
</feature>
<protein>
    <recommendedName>
        <fullName evidence="10">DUF726 domain-containing protein</fullName>
    </recommendedName>
</protein>
<dbReference type="SUPFAM" id="SSF53474">
    <property type="entry name" value="alpha/beta-Hydrolases"/>
    <property type="match status" value="1"/>
</dbReference>
<name>A0A507DZ56_9FUNG</name>
<feature type="transmembrane region" description="Helical" evidence="7">
    <location>
        <begin position="381"/>
        <end position="407"/>
    </location>
</feature>
<gene>
    <name evidence="8" type="ORF">PhCBS80983_g04073</name>
</gene>
<evidence type="ECO:0000313" key="9">
    <source>
        <dbReference type="Proteomes" id="UP000318582"/>
    </source>
</evidence>
<keyword evidence="5 7" id="KW-0472">Membrane</keyword>
<proteinExistence type="inferred from homology"/>
<comment type="subcellular location">
    <subcellularLocation>
        <location evidence="1">Membrane</location>
        <topology evidence="1">Multi-pass membrane protein</topology>
    </subcellularLocation>
</comment>
<evidence type="ECO:0000256" key="3">
    <source>
        <dbReference type="ARBA" id="ARBA00022692"/>
    </source>
</evidence>
<feature type="compositionally biased region" description="Low complexity" evidence="6">
    <location>
        <begin position="86"/>
        <end position="96"/>
    </location>
</feature>
<dbReference type="Proteomes" id="UP000318582">
    <property type="component" value="Unassembled WGS sequence"/>
</dbReference>
<dbReference type="InterPro" id="IPR029058">
    <property type="entry name" value="AB_hydrolase_fold"/>
</dbReference>
<feature type="transmembrane region" description="Helical" evidence="7">
    <location>
        <begin position="339"/>
        <end position="361"/>
    </location>
</feature>
<dbReference type="AlphaFoldDB" id="A0A507DZ56"/>
<dbReference type="GO" id="GO:0016020">
    <property type="term" value="C:membrane"/>
    <property type="evidence" value="ECO:0007669"/>
    <property type="project" value="UniProtKB-SubCell"/>
</dbReference>
<dbReference type="PANTHER" id="PTHR17920:SF3">
    <property type="entry name" value="TRANSMEMBRANE AND COILED-COIL DOMAIN-CONTAINING PROTEIN 4"/>
    <property type="match status" value="1"/>
</dbReference>